<keyword evidence="1" id="KW-0472">Membrane</keyword>
<reference evidence="2 3" key="1">
    <citation type="submission" date="2024-09" db="EMBL/GenBank/DDBJ databases">
        <authorList>
            <person name="Sun Q."/>
            <person name="Mori K."/>
        </authorList>
    </citation>
    <scope>NUCLEOTIDE SEQUENCE [LARGE SCALE GENOMIC DNA]</scope>
    <source>
        <strain evidence="2 3">CCM 8543</strain>
    </source>
</reference>
<keyword evidence="3" id="KW-1185">Reference proteome</keyword>
<dbReference type="Proteomes" id="UP001589755">
    <property type="component" value="Unassembled WGS sequence"/>
</dbReference>
<gene>
    <name evidence="2" type="ORF">ACFFJ2_16645</name>
</gene>
<dbReference type="InterPro" id="IPR007047">
    <property type="entry name" value="Flp_Fap"/>
</dbReference>
<comment type="caution">
    <text evidence="2">The sequence shown here is derived from an EMBL/GenBank/DDBJ whole genome shotgun (WGS) entry which is preliminary data.</text>
</comment>
<dbReference type="Pfam" id="PF04964">
    <property type="entry name" value="Flp_Fap"/>
    <property type="match status" value="1"/>
</dbReference>
<sequence length="55" mass="5849">MFTRFLRSEKGSTAVEYALIAGVLVLAIIAGVAELGRYAGQTFERVAEDVTAATN</sequence>
<evidence type="ECO:0000313" key="3">
    <source>
        <dbReference type="Proteomes" id="UP001589755"/>
    </source>
</evidence>
<evidence type="ECO:0000256" key="1">
    <source>
        <dbReference type="SAM" id="Phobius"/>
    </source>
</evidence>
<feature type="transmembrane region" description="Helical" evidence="1">
    <location>
        <begin position="14"/>
        <end position="35"/>
    </location>
</feature>
<keyword evidence="1" id="KW-1133">Transmembrane helix</keyword>
<dbReference type="EMBL" id="JBHLXD010000036">
    <property type="protein sequence ID" value="MFC0210029.1"/>
    <property type="molecule type" value="Genomic_DNA"/>
</dbReference>
<dbReference type="RefSeq" id="WP_261519674.1">
    <property type="nucleotide sequence ID" value="NZ_JAODNW010000005.1"/>
</dbReference>
<accession>A0ABV6DBJ2</accession>
<name>A0ABV6DBJ2_9HYPH</name>
<keyword evidence="1" id="KW-0812">Transmembrane</keyword>
<proteinExistence type="predicted"/>
<protein>
    <submittedName>
        <fullName evidence="2">Flp family type IVb pilin</fullName>
    </submittedName>
</protein>
<evidence type="ECO:0000313" key="2">
    <source>
        <dbReference type="EMBL" id="MFC0210029.1"/>
    </source>
</evidence>
<organism evidence="2 3">
    <name type="scientific">Chelativorans intermedius</name>
    <dbReference type="NCBI Taxonomy" id="515947"/>
    <lineage>
        <taxon>Bacteria</taxon>
        <taxon>Pseudomonadati</taxon>
        <taxon>Pseudomonadota</taxon>
        <taxon>Alphaproteobacteria</taxon>
        <taxon>Hyphomicrobiales</taxon>
        <taxon>Phyllobacteriaceae</taxon>
        <taxon>Chelativorans</taxon>
    </lineage>
</organism>